<dbReference type="EMBL" id="SNYR01000001">
    <property type="protein sequence ID" value="TDQ66188.1"/>
    <property type="molecule type" value="Genomic_DNA"/>
</dbReference>
<comment type="caution">
    <text evidence="1">The sequence shown here is derived from an EMBL/GenBank/DDBJ whole genome shotgun (WGS) entry which is preliminary data.</text>
</comment>
<accession>A0A4V3DBD9</accession>
<name>A0A4V3DBD9_9HYPH</name>
<dbReference type="Proteomes" id="UP000295391">
    <property type="component" value="Unassembled WGS sequence"/>
</dbReference>
<reference evidence="1 2" key="1">
    <citation type="submission" date="2019-03" db="EMBL/GenBank/DDBJ databases">
        <title>Genomic Encyclopedia of Type Strains, Phase III (KMG-III): the genomes of soil and plant-associated and newly described type strains.</title>
        <authorList>
            <person name="Whitman W."/>
        </authorList>
    </citation>
    <scope>NUCLEOTIDE SEQUENCE [LARGE SCALE GENOMIC DNA]</scope>
    <source>
        <strain evidence="1 2">CGMCC 1.7002</strain>
    </source>
</reference>
<proteinExistence type="predicted"/>
<protein>
    <submittedName>
        <fullName evidence="1">Uncharacterized protein</fullName>
    </submittedName>
</protein>
<sequence length="237" mass="27722">MQKDPLIEFVERDKVRKCIDDIVSKRKMLQAIRNARWENYTQENSEEEVRGLLREIDNQVIYVQDAMEQSDLDLRAGQKDFSAVRDGHWSLGAEEIREPLIPFLRGNLEPISRFVVAPGLPENVIALFVKIPGLKKFLKREIHGQWGYHYHYLDARKRRSDTLLTFERMLKTLPDGQQVKVITWERHGERSGFAARATEWGDKKRLSLYQTCVTDSAKRDLKDFKKPAKDAEVLWPV</sequence>
<evidence type="ECO:0000313" key="2">
    <source>
        <dbReference type="Proteomes" id="UP000295391"/>
    </source>
</evidence>
<dbReference type="AlphaFoldDB" id="A0A4V3DBD9"/>
<organism evidence="1 2">
    <name type="scientific">Maritalea mobilis</name>
    <dbReference type="NCBI Taxonomy" id="483324"/>
    <lineage>
        <taxon>Bacteria</taxon>
        <taxon>Pseudomonadati</taxon>
        <taxon>Pseudomonadota</taxon>
        <taxon>Alphaproteobacteria</taxon>
        <taxon>Hyphomicrobiales</taxon>
        <taxon>Devosiaceae</taxon>
        <taxon>Maritalea</taxon>
    </lineage>
</organism>
<evidence type="ECO:0000313" key="1">
    <source>
        <dbReference type="EMBL" id="TDQ66188.1"/>
    </source>
</evidence>
<keyword evidence="2" id="KW-1185">Reference proteome</keyword>
<gene>
    <name evidence="1" type="ORF">ATL17_0175</name>
</gene>